<reference evidence="6" key="1">
    <citation type="journal article" date="2019" name="Int. J. Syst. Evol. Microbiol.">
        <title>The Global Catalogue of Microorganisms (GCM) 10K type strain sequencing project: providing services to taxonomists for standard genome sequencing and annotation.</title>
        <authorList>
            <consortium name="The Broad Institute Genomics Platform"/>
            <consortium name="The Broad Institute Genome Sequencing Center for Infectious Disease"/>
            <person name="Wu L."/>
            <person name="Ma J."/>
        </authorList>
    </citation>
    <scope>NUCLEOTIDE SEQUENCE [LARGE SCALE GENOMIC DNA]</scope>
    <source>
        <strain evidence="6">JCM 17024</strain>
    </source>
</reference>
<evidence type="ECO:0000259" key="4">
    <source>
        <dbReference type="PROSITE" id="PS50949"/>
    </source>
</evidence>
<comment type="caution">
    <text evidence="5">The sequence shown here is derived from an EMBL/GenBank/DDBJ whole genome shotgun (WGS) entry which is preliminary data.</text>
</comment>
<sequence>MSLTDDVYDRLRDQILRVERRPGDVIYEADLAEEFGVSKTPVREALRLLAHSGWVVVLPRKGYLIRPVELRDVRDIFAIRRMIEPTLAEEAARSATGAQIASLTRLLDDHSTATALDVALLAAREFHLALAEISGSRRVHAMLEGLVDEVRRLHHLLPHIETRITSQQEIDAHRAILGALTEHDPERARALTLEHLNDVAHMLVRGFAGL</sequence>
<keyword evidence="6" id="KW-1185">Reference proteome</keyword>
<evidence type="ECO:0000256" key="2">
    <source>
        <dbReference type="ARBA" id="ARBA00023125"/>
    </source>
</evidence>
<dbReference type="PANTHER" id="PTHR43537:SF45">
    <property type="entry name" value="GNTR FAMILY REGULATORY PROTEIN"/>
    <property type="match status" value="1"/>
</dbReference>
<dbReference type="PANTHER" id="PTHR43537">
    <property type="entry name" value="TRANSCRIPTIONAL REGULATOR, GNTR FAMILY"/>
    <property type="match status" value="1"/>
</dbReference>
<protein>
    <submittedName>
        <fullName evidence="5">GntR family transcriptional regulator</fullName>
    </submittedName>
</protein>
<keyword evidence="2" id="KW-0238">DNA-binding</keyword>
<evidence type="ECO:0000313" key="6">
    <source>
        <dbReference type="Proteomes" id="UP001501591"/>
    </source>
</evidence>
<gene>
    <name evidence="5" type="ORF">GCM10022383_13300</name>
</gene>
<evidence type="ECO:0000256" key="1">
    <source>
        <dbReference type="ARBA" id="ARBA00023015"/>
    </source>
</evidence>
<dbReference type="SUPFAM" id="SSF46785">
    <property type="entry name" value="Winged helix' DNA-binding domain"/>
    <property type="match status" value="1"/>
</dbReference>
<dbReference type="InterPro" id="IPR011711">
    <property type="entry name" value="GntR_C"/>
</dbReference>
<dbReference type="InterPro" id="IPR036388">
    <property type="entry name" value="WH-like_DNA-bd_sf"/>
</dbReference>
<dbReference type="CDD" id="cd07377">
    <property type="entry name" value="WHTH_GntR"/>
    <property type="match status" value="1"/>
</dbReference>
<evidence type="ECO:0000313" key="5">
    <source>
        <dbReference type="EMBL" id="GAA3936306.1"/>
    </source>
</evidence>
<dbReference type="RefSeq" id="WP_344818744.1">
    <property type="nucleotide sequence ID" value="NZ_BAABCP010000001.1"/>
</dbReference>
<dbReference type="EMBL" id="BAABCP010000001">
    <property type="protein sequence ID" value="GAA3936306.1"/>
    <property type="molecule type" value="Genomic_DNA"/>
</dbReference>
<dbReference type="InterPro" id="IPR008920">
    <property type="entry name" value="TF_FadR/GntR_C"/>
</dbReference>
<dbReference type="PROSITE" id="PS50949">
    <property type="entry name" value="HTH_GNTR"/>
    <property type="match status" value="1"/>
</dbReference>
<feature type="domain" description="HTH gntR-type" evidence="4">
    <location>
        <begin position="1"/>
        <end position="68"/>
    </location>
</feature>
<dbReference type="Proteomes" id="UP001501591">
    <property type="component" value="Unassembled WGS sequence"/>
</dbReference>
<dbReference type="Gene3D" id="1.10.10.10">
    <property type="entry name" value="Winged helix-like DNA-binding domain superfamily/Winged helix DNA-binding domain"/>
    <property type="match status" value="1"/>
</dbReference>
<dbReference type="SUPFAM" id="SSF48008">
    <property type="entry name" value="GntR ligand-binding domain-like"/>
    <property type="match status" value="1"/>
</dbReference>
<keyword evidence="1" id="KW-0805">Transcription regulation</keyword>
<dbReference type="SMART" id="SM00345">
    <property type="entry name" value="HTH_GNTR"/>
    <property type="match status" value="1"/>
</dbReference>
<dbReference type="Gene3D" id="1.20.120.530">
    <property type="entry name" value="GntR ligand-binding domain-like"/>
    <property type="match status" value="1"/>
</dbReference>
<dbReference type="InterPro" id="IPR036390">
    <property type="entry name" value="WH_DNA-bd_sf"/>
</dbReference>
<evidence type="ECO:0000256" key="3">
    <source>
        <dbReference type="ARBA" id="ARBA00023163"/>
    </source>
</evidence>
<dbReference type="Pfam" id="PF00392">
    <property type="entry name" value="GntR"/>
    <property type="match status" value="1"/>
</dbReference>
<proteinExistence type="predicted"/>
<dbReference type="Pfam" id="PF07729">
    <property type="entry name" value="FCD"/>
    <property type="match status" value="1"/>
</dbReference>
<name>A0ABP7N3U8_9MICO</name>
<organism evidence="5 6">
    <name type="scientific">Microbacterium soli</name>
    <dbReference type="NCBI Taxonomy" id="446075"/>
    <lineage>
        <taxon>Bacteria</taxon>
        <taxon>Bacillati</taxon>
        <taxon>Actinomycetota</taxon>
        <taxon>Actinomycetes</taxon>
        <taxon>Micrococcales</taxon>
        <taxon>Microbacteriaceae</taxon>
        <taxon>Microbacterium</taxon>
    </lineage>
</organism>
<keyword evidence="3" id="KW-0804">Transcription</keyword>
<dbReference type="InterPro" id="IPR000524">
    <property type="entry name" value="Tscrpt_reg_HTH_GntR"/>
</dbReference>
<accession>A0ABP7N3U8</accession>
<dbReference type="SMART" id="SM00895">
    <property type="entry name" value="FCD"/>
    <property type="match status" value="1"/>
</dbReference>